<proteinExistence type="predicted"/>
<dbReference type="AlphaFoldDB" id="A0A5R8N925"/>
<comment type="caution">
    <text evidence="1">The sequence shown here is derived from an EMBL/GenBank/DDBJ whole genome shotgun (WGS) entry which is preliminary data.</text>
</comment>
<protein>
    <submittedName>
        <fullName evidence="1">Uncharacterized protein</fullName>
    </submittedName>
</protein>
<name>A0A5R8N925_9NOCA</name>
<gene>
    <name evidence="1" type="ORF">FEK34_29500</name>
</gene>
<organism evidence="1 2">
    <name type="scientific">Nocardia cyriacigeorgica</name>
    <dbReference type="NCBI Taxonomy" id="135487"/>
    <lineage>
        <taxon>Bacteria</taxon>
        <taxon>Bacillati</taxon>
        <taxon>Actinomycetota</taxon>
        <taxon>Actinomycetes</taxon>
        <taxon>Mycobacteriales</taxon>
        <taxon>Nocardiaceae</taxon>
        <taxon>Nocardia</taxon>
    </lineage>
</organism>
<sequence>MSGAGIGSRSSAARTVGKKLDHGVFPGADEQRVAASDRIEGAHPTVVAQKLGDRNLETGTLSAAASRDDWCGCAWDLSPNHENDLVASGGHVAAAWIGAVDNLVPAVGVSLSPPARAITSRWLSNCRCPLCSS</sequence>
<dbReference type="EMBL" id="VBUT01000019">
    <property type="protein sequence ID" value="TLF72201.1"/>
    <property type="molecule type" value="Genomic_DNA"/>
</dbReference>
<reference evidence="1 2" key="1">
    <citation type="submission" date="2019-05" db="EMBL/GenBank/DDBJ databases">
        <title>Genomes sequences of two Nocardia cyriacigeorgica environmental isolates, type strains Nocardia asteroides ATCC 19247 and Nocardia cyriacigeorgica DSM 44484.</title>
        <authorList>
            <person name="Vautrin F."/>
            <person name="Bergeron E."/>
            <person name="Dubost A."/>
            <person name="Abrouk D."/>
            <person name="Rodriguez Nava V."/>
            <person name="Pujic P."/>
        </authorList>
    </citation>
    <scope>NUCLEOTIDE SEQUENCE [LARGE SCALE GENOMIC DNA]</scope>
    <source>
        <strain evidence="1 2">EML 446</strain>
    </source>
</reference>
<dbReference type="Proteomes" id="UP000306378">
    <property type="component" value="Unassembled WGS sequence"/>
</dbReference>
<dbReference type="RefSeq" id="WP_138453244.1">
    <property type="nucleotide sequence ID" value="NZ_JADLQD010000007.1"/>
</dbReference>
<evidence type="ECO:0000313" key="1">
    <source>
        <dbReference type="EMBL" id="TLF72201.1"/>
    </source>
</evidence>
<evidence type="ECO:0000313" key="2">
    <source>
        <dbReference type="Proteomes" id="UP000306378"/>
    </source>
</evidence>
<accession>A0A5R8N925</accession>